<evidence type="ECO:0000259" key="6">
    <source>
        <dbReference type="Pfam" id="PF00557"/>
    </source>
</evidence>
<dbReference type="PANTHER" id="PTHR46112:SF3">
    <property type="entry name" value="AMINOPEPTIDASE YPDF"/>
    <property type="match status" value="1"/>
</dbReference>
<dbReference type="GO" id="GO:0006508">
    <property type="term" value="P:proteolysis"/>
    <property type="evidence" value="ECO:0007669"/>
    <property type="project" value="UniProtKB-KW"/>
</dbReference>
<dbReference type="GO" id="GO:0046872">
    <property type="term" value="F:metal ion binding"/>
    <property type="evidence" value="ECO:0007669"/>
    <property type="project" value="UniProtKB-KW"/>
</dbReference>
<evidence type="ECO:0000256" key="1">
    <source>
        <dbReference type="ARBA" id="ARBA00022670"/>
    </source>
</evidence>
<reference evidence="8 9" key="1">
    <citation type="journal article" date="2017" name="Syst. Appl. Microbiol.">
        <title>Lebetimonas natsushimae sp. nov., a novel strictly anaerobic, moderately thermophilic chemoautotroph isolated from a deep-sea hydrothermal vent polychaete nest in the Mid-Okinawa Trough.</title>
        <authorList>
            <person name="Nagata R."/>
            <person name="Takaki Y."/>
            <person name="Tame A."/>
            <person name="Nunoura T."/>
            <person name="Muto H."/>
            <person name="Mino S."/>
            <person name="Sawayama S."/>
            <person name="Takai K."/>
            <person name="Nakagawa S."/>
        </authorList>
    </citation>
    <scope>NUCLEOTIDE SEQUENCE [LARGE SCALE GENOMIC DNA]</scope>
    <source>
        <strain evidence="8 9">HS1857</strain>
    </source>
</reference>
<dbReference type="EMBL" id="BDME01000002">
    <property type="protein sequence ID" value="GAX87896.1"/>
    <property type="molecule type" value="Genomic_DNA"/>
</dbReference>
<evidence type="ECO:0000313" key="8">
    <source>
        <dbReference type="EMBL" id="GAX87896.1"/>
    </source>
</evidence>
<dbReference type="SUPFAM" id="SSF53092">
    <property type="entry name" value="Creatinase/prolidase N-terminal domain"/>
    <property type="match status" value="1"/>
</dbReference>
<dbReference type="InterPro" id="IPR036005">
    <property type="entry name" value="Creatinase/aminopeptidase-like"/>
</dbReference>
<dbReference type="Gene3D" id="3.40.350.10">
    <property type="entry name" value="Creatinase/prolidase N-terminal domain"/>
    <property type="match status" value="1"/>
</dbReference>
<comment type="similarity">
    <text evidence="5">Belongs to the peptidase M24B family.</text>
</comment>
<evidence type="ECO:0000256" key="2">
    <source>
        <dbReference type="ARBA" id="ARBA00022723"/>
    </source>
</evidence>
<dbReference type="CDD" id="cd01092">
    <property type="entry name" value="APP-like"/>
    <property type="match status" value="1"/>
</dbReference>
<feature type="domain" description="Peptidase M24" evidence="6">
    <location>
        <begin position="115"/>
        <end position="326"/>
    </location>
</feature>
<dbReference type="Pfam" id="PF00557">
    <property type="entry name" value="Peptidase_M24"/>
    <property type="match status" value="1"/>
</dbReference>
<dbReference type="InterPro" id="IPR000994">
    <property type="entry name" value="Pept_M24"/>
</dbReference>
<protein>
    <submittedName>
        <fullName evidence="8">Xaa-Pro aminopeptidase</fullName>
        <ecNumber evidence="8">3.4.11.9</ecNumber>
    </submittedName>
</protein>
<comment type="caution">
    <text evidence="8">The sequence shown here is derived from an EMBL/GenBank/DDBJ whole genome shotgun (WGS) entry which is preliminary data.</text>
</comment>
<dbReference type="AlphaFoldDB" id="A0A292YF50"/>
<keyword evidence="8" id="KW-0031">Aminopeptidase</keyword>
<dbReference type="InterPro" id="IPR050659">
    <property type="entry name" value="Peptidase_M24B"/>
</dbReference>
<dbReference type="Gene3D" id="3.90.230.10">
    <property type="entry name" value="Creatinase/methionine aminopeptidase superfamily"/>
    <property type="match status" value="1"/>
</dbReference>
<dbReference type="OrthoDB" id="9806388at2"/>
<dbReference type="SUPFAM" id="SSF55920">
    <property type="entry name" value="Creatinase/aminopeptidase"/>
    <property type="match status" value="1"/>
</dbReference>
<organism evidence="8 9">
    <name type="scientific">Lebetimonas natsushimae</name>
    <dbReference type="NCBI Taxonomy" id="1936991"/>
    <lineage>
        <taxon>Bacteria</taxon>
        <taxon>Pseudomonadati</taxon>
        <taxon>Campylobacterota</taxon>
        <taxon>Epsilonproteobacteria</taxon>
        <taxon>Nautiliales</taxon>
        <taxon>Nautiliaceae</taxon>
        <taxon>Lebetimonas</taxon>
    </lineage>
</organism>
<proteinExistence type="inferred from homology"/>
<dbReference type="Proteomes" id="UP000217944">
    <property type="component" value="Unassembled WGS sequence"/>
</dbReference>
<evidence type="ECO:0000259" key="7">
    <source>
        <dbReference type="Pfam" id="PF01321"/>
    </source>
</evidence>
<keyword evidence="2 5" id="KW-0479">Metal-binding</keyword>
<keyword evidence="4" id="KW-0482">Metalloprotease</keyword>
<keyword evidence="9" id="KW-1185">Reference proteome</keyword>
<feature type="domain" description="Creatinase N-terminal" evidence="7">
    <location>
        <begin position="3"/>
        <end position="108"/>
    </location>
</feature>
<dbReference type="GO" id="GO:0004177">
    <property type="term" value="F:aminopeptidase activity"/>
    <property type="evidence" value="ECO:0007669"/>
    <property type="project" value="UniProtKB-KW"/>
</dbReference>
<name>A0A292YF50_9BACT</name>
<dbReference type="PROSITE" id="PS00491">
    <property type="entry name" value="PROLINE_PEPTIDASE"/>
    <property type="match status" value="1"/>
</dbReference>
<dbReference type="InterPro" id="IPR000587">
    <property type="entry name" value="Creatinase_N"/>
</dbReference>
<dbReference type="InterPro" id="IPR029149">
    <property type="entry name" value="Creatin/AminoP/Spt16_N"/>
</dbReference>
<dbReference type="Pfam" id="PF01321">
    <property type="entry name" value="Creatinase_N"/>
    <property type="match status" value="1"/>
</dbReference>
<evidence type="ECO:0000256" key="4">
    <source>
        <dbReference type="ARBA" id="ARBA00023049"/>
    </source>
</evidence>
<keyword evidence="1" id="KW-0645">Protease</keyword>
<accession>A0A292YF50</accession>
<sequence>MNCFILNRENEVYYECGYSNDNCIFLSIDGEKYLITDGRYTLEAKEEANAEVVEEKNILKKAREIILKKRVKKLIIDPLNWSKEEYDFLKKAVTLKDVKNYSHKKRMIKKENELEIIKEAAKLGAEAFNKFAKNIETGIDEYELSYRFKEKLTMRCRRELSFEPIVAINENAAKPHAKLTDKILHKNDLLLLDAGIKYKRYCSDRTRTVAINENISMSKFQKFKNKEMQKIYDIVLKAQLEAIKKIKIGEKISTLDKTAREIIEKAGYGKYFVHSLGHGVGLDIHEWPYVNSKNDILIQEGMVFTVEPGIYLPGVFGVRIEDMVLIDYDGQVHVLSEEI</sequence>
<keyword evidence="3 8" id="KW-0378">Hydrolase</keyword>
<dbReference type="RefSeq" id="WP_096259423.1">
    <property type="nucleotide sequence ID" value="NZ_BDME01000002.1"/>
</dbReference>
<evidence type="ECO:0000313" key="9">
    <source>
        <dbReference type="Proteomes" id="UP000217944"/>
    </source>
</evidence>
<evidence type="ECO:0000256" key="5">
    <source>
        <dbReference type="RuleBase" id="RU000590"/>
    </source>
</evidence>
<evidence type="ECO:0000256" key="3">
    <source>
        <dbReference type="ARBA" id="ARBA00022801"/>
    </source>
</evidence>
<dbReference type="InterPro" id="IPR001131">
    <property type="entry name" value="Peptidase_M24B_aminopep-P_CS"/>
</dbReference>
<gene>
    <name evidence="8" type="ORF">LNAT_P1193</name>
</gene>
<dbReference type="GO" id="GO:0008237">
    <property type="term" value="F:metallopeptidase activity"/>
    <property type="evidence" value="ECO:0007669"/>
    <property type="project" value="UniProtKB-KW"/>
</dbReference>
<dbReference type="EC" id="3.4.11.9" evidence="8"/>
<dbReference type="PANTHER" id="PTHR46112">
    <property type="entry name" value="AMINOPEPTIDASE"/>
    <property type="match status" value="1"/>
</dbReference>